<dbReference type="KEGG" id="oni:Osc7112_4911"/>
<dbReference type="Proteomes" id="UP000010478">
    <property type="component" value="Chromosome"/>
</dbReference>
<dbReference type="SUPFAM" id="SSF53335">
    <property type="entry name" value="S-adenosyl-L-methionine-dependent methyltransferases"/>
    <property type="match status" value="1"/>
</dbReference>
<dbReference type="Gene3D" id="3.40.50.150">
    <property type="entry name" value="Vaccinia Virus protein VP39"/>
    <property type="match status" value="2"/>
</dbReference>
<dbReference type="OrthoDB" id="9778870at2"/>
<dbReference type="eggNOG" id="COG2813">
    <property type="taxonomic scope" value="Bacteria"/>
</dbReference>
<reference evidence="2 3" key="1">
    <citation type="submission" date="2012-05" db="EMBL/GenBank/DDBJ databases">
        <title>Finished chromosome of genome of Oscillatoria sp. PCC 7112.</title>
        <authorList>
            <consortium name="US DOE Joint Genome Institute"/>
            <person name="Gugger M."/>
            <person name="Coursin T."/>
            <person name="Rippka R."/>
            <person name="Tandeau De Marsac N."/>
            <person name="Huntemann M."/>
            <person name="Wei C.-L."/>
            <person name="Han J."/>
            <person name="Detter J.C."/>
            <person name="Han C."/>
            <person name="Tapia R."/>
            <person name="Davenport K."/>
            <person name="Daligault H."/>
            <person name="Erkkila T."/>
            <person name="Gu W."/>
            <person name="Munk A.C.C."/>
            <person name="Teshima H."/>
            <person name="Xu Y."/>
            <person name="Chain P."/>
            <person name="Chen A."/>
            <person name="Krypides N."/>
            <person name="Mavromatis K."/>
            <person name="Markowitz V."/>
            <person name="Szeto E."/>
            <person name="Ivanova N."/>
            <person name="Mikhailova N."/>
            <person name="Ovchinnikova G."/>
            <person name="Pagani I."/>
            <person name="Pati A."/>
            <person name="Goodwin L."/>
            <person name="Peters L."/>
            <person name="Pitluck S."/>
            <person name="Woyke T."/>
            <person name="Kerfeld C."/>
        </authorList>
    </citation>
    <scope>NUCLEOTIDE SEQUENCE [LARGE SCALE GENOMIC DNA]</scope>
    <source>
        <strain evidence="2 3">PCC 7112</strain>
    </source>
</reference>
<dbReference type="RefSeq" id="WP_015178411.1">
    <property type="nucleotide sequence ID" value="NC_019729.1"/>
</dbReference>
<dbReference type="STRING" id="179408.Osc7112_4911"/>
<dbReference type="EMBL" id="CP003614">
    <property type="protein sequence ID" value="AFZ09179.1"/>
    <property type="molecule type" value="Genomic_DNA"/>
</dbReference>
<gene>
    <name evidence="2" type="ORF">Osc7112_4911</name>
</gene>
<sequence>MGQKANAEDFIGRYREIVSDPLNLLIKRDPRAGFVEGNYVYLHNGLKMPISGPYAYYGAFSSILSINRGVHEPLEEFVFQEALNRLPISPIMLELGAYWGHYSMWLKMARSNATVHLVEPELENINAGKHNFEQNGFVGEFTQAFVGKNLFGVDKYLEERRIQKLDILHCDIQGYEMEMLEDCSNSLATKIIDYLFISTHSQQLHQDVIKRLENFDYRIEVSSDFDYGTTSFDGFIFATSPGIEPVFKQFTPMSRIQIEQAQPVHTINYLSNIIRETKIHE</sequence>
<proteinExistence type="predicted"/>
<dbReference type="InterPro" id="IPR006342">
    <property type="entry name" value="FkbM_mtfrase"/>
</dbReference>
<dbReference type="InterPro" id="IPR029063">
    <property type="entry name" value="SAM-dependent_MTases_sf"/>
</dbReference>
<evidence type="ECO:0000313" key="2">
    <source>
        <dbReference type="EMBL" id="AFZ09179.1"/>
    </source>
</evidence>
<organism evidence="2 3">
    <name type="scientific">Phormidium nigroviride PCC 7112</name>
    <dbReference type="NCBI Taxonomy" id="179408"/>
    <lineage>
        <taxon>Bacteria</taxon>
        <taxon>Bacillati</taxon>
        <taxon>Cyanobacteriota</taxon>
        <taxon>Cyanophyceae</taxon>
        <taxon>Oscillatoriophycideae</taxon>
        <taxon>Oscillatoriales</taxon>
        <taxon>Oscillatoriaceae</taxon>
        <taxon>Phormidium</taxon>
    </lineage>
</organism>
<name>K9VNP8_9CYAN</name>
<accession>K9VNP8</accession>
<dbReference type="AlphaFoldDB" id="K9VNP8"/>
<evidence type="ECO:0000259" key="1">
    <source>
        <dbReference type="Pfam" id="PF05050"/>
    </source>
</evidence>
<evidence type="ECO:0000313" key="3">
    <source>
        <dbReference type="Proteomes" id="UP000010478"/>
    </source>
</evidence>
<dbReference type="HOGENOM" id="CLU_979378_0_0_3"/>
<dbReference type="PATRIC" id="fig|179408.3.peg.6109"/>
<feature type="domain" description="Methyltransferase FkbM" evidence="1">
    <location>
        <begin position="153"/>
        <end position="219"/>
    </location>
</feature>
<dbReference type="Pfam" id="PF05050">
    <property type="entry name" value="Methyltransf_21"/>
    <property type="match status" value="1"/>
</dbReference>
<protein>
    <recommendedName>
        <fullName evidence="1">Methyltransferase FkbM domain-containing protein</fullName>
    </recommendedName>
</protein>
<keyword evidence="3" id="KW-1185">Reference proteome</keyword>